<accession>A0A2G9I697</accession>
<comment type="caution">
    <text evidence="1">The sequence shown here is derived from an EMBL/GenBank/DDBJ whole genome shotgun (WGS) entry which is preliminary data.</text>
</comment>
<evidence type="ECO:0000313" key="2">
    <source>
        <dbReference type="Proteomes" id="UP000231279"/>
    </source>
</evidence>
<organism evidence="1 2">
    <name type="scientific">Handroanthus impetiginosus</name>
    <dbReference type="NCBI Taxonomy" id="429701"/>
    <lineage>
        <taxon>Eukaryota</taxon>
        <taxon>Viridiplantae</taxon>
        <taxon>Streptophyta</taxon>
        <taxon>Embryophyta</taxon>
        <taxon>Tracheophyta</taxon>
        <taxon>Spermatophyta</taxon>
        <taxon>Magnoliopsida</taxon>
        <taxon>eudicotyledons</taxon>
        <taxon>Gunneridae</taxon>
        <taxon>Pentapetalae</taxon>
        <taxon>asterids</taxon>
        <taxon>lamiids</taxon>
        <taxon>Lamiales</taxon>
        <taxon>Bignoniaceae</taxon>
        <taxon>Crescentiina</taxon>
        <taxon>Tabebuia alliance</taxon>
        <taxon>Handroanthus</taxon>
    </lineage>
</organism>
<dbReference type="STRING" id="429701.A0A2G9I697"/>
<dbReference type="AlphaFoldDB" id="A0A2G9I697"/>
<protein>
    <submittedName>
        <fullName evidence="1">Uncharacterized protein</fullName>
    </submittedName>
</protein>
<dbReference type="EMBL" id="NKXS01000274">
    <property type="protein sequence ID" value="PIN25283.1"/>
    <property type="molecule type" value="Genomic_DNA"/>
</dbReference>
<name>A0A2G9I697_9LAMI</name>
<gene>
    <name evidence="1" type="ORF">CDL12_01978</name>
</gene>
<sequence>MARVMQPNFSYIRYDIPELKGDNYKMWKGRIFLHLGWMDIDYVITKDEPPVTKSFAGIRGLVDQHDKVCDLFKAIEDQFVSSEKALASTFIMKFSFLRLTYVRGACEHIMQMRDIATQLRNFECGPFKTSYNTYKDKWSTNELMTMCFHEEERLAMDVGESAMLTTQGNDKVQANKKGKGKIPAQTEIKKEPKYHFCKKKGSIKKDWVKFQKWLEKKGNPISCVCYESHMVDVVYNTWWIDSSSTIHISYALHGMRNLRKLVGSEQSIYSRNKMAHMSSLFEHAL</sequence>
<reference evidence="2" key="1">
    <citation type="journal article" date="2018" name="Gigascience">
        <title>Genome assembly of the Pink Ipe (Handroanthus impetiginosus, Bignoniaceae), a highly valued, ecologically keystone Neotropical timber forest tree.</title>
        <authorList>
            <person name="Silva-Junior O.B."/>
            <person name="Grattapaglia D."/>
            <person name="Novaes E."/>
            <person name="Collevatti R.G."/>
        </authorList>
    </citation>
    <scope>NUCLEOTIDE SEQUENCE [LARGE SCALE GENOMIC DNA]</scope>
    <source>
        <strain evidence="2">cv. UFG-1</strain>
    </source>
</reference>
<dbReference type="Proteomes" id="UP000231279">
    <property type="component" value="Unassembled WGS sequence"/>
</dbReference>
<keyword evidence="2" id="KW-1185">Reference proteome</keyword>
<proteinExistence type="predicted"/>
<dbReference type="OrthoDB" id="1929566at2759"/>
<evidence type="ECO:0000313" key="1">
    <source>
        <dbReference type="EMBL" id="PIN25283.1"/>
    </source>
</evidence>